<evidence type="ECO:0000259" key="6">
    <source>
        <dbReference type="PROSITE" id="PS51898"/>
    </source>
</evidence>
<dbReference type="Gene3D" id="1.10.443.10">
    <property type="entry name" value="Intergrase catalytic core"/>
    <property type="match status" value="1"/>
</dbReference>
<dbReference type="Gene3D" id="1.10.150.130">
    <property type="match status" value="1"/>
</dbReference>
<dbReference type="Proteomes" id="UP000293719">
    <property type="component" value="Chromosome"/>
</dbReference>
<dbReference type="GO" id="GO:0006310">
    <property type="term" value="P:DNA recombination"/>
    <property type="evidence" value="ECO:0007669"/>
    <property type="project" value="UniProtKB-KW"/>
</dbReference>
<proteinExistence type="inferred from homology"/>
<keyword evidence="2" id="KW-0229">DNA integration</keyword>
<keyword evidence="3" id="KW-0238">DNA-binding</keyword>
<protein>
    <submittedName>
        <fullName evidence="7">Site-specific integrase</fullName>
    </submittedName>
</protein>
<dbReference type="GO" id="GO:0003677">
    <property type="term" value="F:DNA binding"/>
    <property type="evidence" value="ECO:0007669"/>
    <property type="project" value="UniProtKB-KW"/>
</dbReference>
<gene>
    <name evidence="7" type="ORF">E0E05_06170</name>
</gene>
<name>A0A4P6UYV0_9HYPH</name>
<dbReference type="InterPro" id="IPR011010">
    <property type="entry name" value="DNA_brk_join_enz"/>
</dbReference>
<evidence type="ECO:0000256" key="2">
    <source>
        <dbReference type="ARBA" id="ARBA00022908"/>
    </source>
</evidence>
<dbReference type="PROSITE" id="PS51898">
    <property type="entry name" value="TYR_RECOMBINASE"/>
    <property type="match status" value="1"/>
</dbReference>
<dbReference type="KEGG" id="rpod:E0E05_06170"/>
<dbReference type="Pfam" id="PF00589">
    <property type="entry name" value="Phage_integrase"/>
    <property type="match status" value="1"/>
</dbReference>
<evidence type="ECO:0000256" key="4">
    <source>
        <dbReference type="ARBA" id="ARBA00023172"/>
    </source>
</evidence>
<dbReference type="OrthoDB" id="9808346at2"/>
<reference evidence="7 8" key="1">
    <citation type="journal article" date="2017" name="Int. J. Syst. Evol. Microbiol.">
        <title>Roseitalea porphyridii gen. nov., sp. nov., isolated from a red alga, and reclassification of Hoeflea suaedae Chung et al. 2013 as Pseudohoeflea suaedae gen. nov., comb. nov.</title>
        <authorList>
            <person name="Hyeon J.W."/>
            <person name="Jeong S.E."/>
            <person name="Baek K."/>
            <person name="Jeon C.O."/>
        </authorList>
    </citation>
    <scope>NUCLEOTIDE SEQUENCE [LARGE SCALE GENOMIC DNA]</scope>
    <source>
        <strain evidence="7 8">MA7-20</strain>
    </source>
</reference>
<sequence length="312" mass="35394">MPLEILSIYARYHSILWDEGSHKRNVAAFVAEISEFIQRNKIETINDDLVDRLIMYYRSKGNSNSTINRKLAALYKLLRRAERAGLIKKLPTYVRLPEKNARVRFLTREEERVLLRKLASRDEAFSDLCLFLVDTGARVGEALNLRHGDVHHGKATFWVTKSGRSRTVPLTDRAVVALANHRHRAGGPFSHVRYQAFRYHWNAVKKQMGLAGDKQFVPHMLRHTCASRLVQAGIDLRRVQAFLGHQTIQMTLRYAHLATDDLDQCVMALDRINARAARDADKAGNPKANKAVHAGEEATAPKIADGRPVFAE</sequence>
<evidence type="ECO:0000256" key="3">
    <source>
        <dbReference type="ARBA" id="ARBA00023125"/>
    </source>
</evidence>
<dbReference type="CDD" id="cd00796">
    <property type="entry name" value="INT_Rci_Hp1_C"/>
    <property type="match status" value="1"/>
</dbReference>
<dbReference type="InterPro" id="IPR013762">
    <property type="entry name" value="Integrase-like_cat_sf"/>
</dbReference>
<comment type="similarity">
    <text evidence="1">Belongs to the 'phage' integrase family.</text>
</comment>
<dbReference type="InterPro" id="IPR010998">
    <property type="entry name" value="Integrase_recombinase_N"/>
</dbReference>
<dbReference type="PANTHER" id="PTHR30349">
    <property type="entry name" value="PHAGE INTEGRASE-RELATED"/>
    <property type="match status" value="1"/>
</dbReference>
<dbReference type="InterPro" id="IPR050090">
    <property type="entry name" value="Tyrosine_recombinase_XerCD"/>
</dbReference>
<dbReference type="SUPFAM" id="SSF56349">
    <property type="entry name" value="DNA breaking-rejoining enzymes"/>
    <property type="match status" value="1"/>
</dbReference>
<accession>A0A4P6UYV0</accession>
<keyword evidence="8" id="KW-1185">Reference proteome</keyword>
<evidence type="ECO:0000256" key="1">
    <source>
        <dbReference type="ARBA" id="ARBA00008857"/>
    </source>
</evidence>
<dbReference type="InterPro" id="IPR002104">
    <property type="entry name" value="Integrase_catalytic"/>
</dbReference>
<evidence type="ECO:0000256" key="5">
    <source>
        <dbReference type="SAM" id="MobiDB-lite"/>
    </source>
</evidence>
<organism evidence="7 8">
    <name type="scientific">Roseitalea porphyridii</name>
    <dbReference type="NCBI Taxonomy" id="1852022"/>
    <lineage>
        <taxon>Bacteria</taxon>
        <taxon>Pseudomonadati</taxon>
        <taxon>Pseudomonadota</taxon>
        <taxon>Alphaproteobacteria</taxon>
        <taxon>Hyphomicrobiales</taxon>
        <taxon>Ahrensiaceae</taxon>
        <taxon>Roseitalea</taxon>
    </lineage>
</organism>
<dbReference type="EMBL" id="CP036532">
    <property type="protein sequence ID" value="QBK30221.1"/>
    <property type="molecule type" value="Genomic_DNA"/>
</dbReference>
<keyword evidence="4" id="KW-0233">DNA recombination</keyword>
<dbReference type="PANTHER" id="PTHR30349:SF64">
    <property type="entry name" value="PROPHAGE INTEGRASE INTD-RELATED"/>
    <property type="match status" value="1"/>
</dbReference>
<dbReference type="GO" id="GO:0015074">
    <property type="term" value="P:DNA integration"/>
    <property type="evidence" value="ECO:0007669"/>
    <property type="project" value="UniProtKB-KW"/>
</dbReference>
<dbReference type="InterPro" id="IPR004107">
    <property type="entry name" value="Integrase_SAM-like_N"/>
</dbReference>
<feature type="domain" description="Tyr recombinase" evidence="6">
    <location>
        <begin position="101"/>
        <end position="267"/>
    </location>
</feature>
<dbReference type="GeneID" id="90766877"/>
<evidence type="ECO:0000313" key="8">
    <source>
        <dbReference type="Proteomes" id="UP000293719"/>
    </source>
</evidence>
<dbReference type="RefSeq" id="WP_131615923.1">
    <property type="nucleotide sequence ID" value="NZ_CP036532.1"/>
</dbReference>
<dbReference type="AlphaFoldDB" id="A0A4P6UYV0"/>
<dbReference type="Pfam" id="PF02899">
    <property type="entry name" value="Phage_int_SAM_1"/>
    <property type="match status" value="1"/>
</dbReference>
<evidence type="ECO:0000313" key="7">
    <source>
        <dbReference type="EMBL" id="QBK30221.1"/>
    </source>
</evidence>
<feature type="region of interest" description="Disordered" evidence="5">
    <location>
        <begin position="277"/>
        <end position="312"/>
    </location>
</feature>